<dbReference type="Pfam" id="PF01266">
    <property type="entry name" value="DAO"/>
    <property type="match status" value="1"/>
</dbReference>
<proteinExistence type="inferred from homology"/>
<feature type="binding site" evidence="9">
    <location>
        <position position="279"/>
    </location>
    <ligand>
        <name>D-dopa</name>
        <dbReference type="ChEBI" id="CHEBI:149689"/>
    </ligand>
</feature>
<evidence type="ECO:0000256" key="2">
    <source>
        <dbReference type="ARBA" id="ARBA00006730"/>
    </source>
</evidence>
<comment type="caution">
    <text evidence="11">The sequence shown here is derived from an EMBL/GenBank/DDBJ whole genome shotgun (WGS) entry which is preliminary data.</text>
</comment>
<dbReference type="GO" id="GO:0005737">
    <property type="term" value="C:cytoplasm"/>
    <property type="evidence" value="ECO:0007669"/>
    <property type="project" value="TreeGrafter"/>
</dbReference>
<evidence type="ECO:0000256" key="5">
    <source>
        <dbReference type="ARBA" id="ARBA00023002"/>
    </source>
</evidence>
<gene>
    <name evidence="11" type="primary">aao</name>
    <name evidence="11" type="ORF">Raf01_02590</name>
</gene>
<dbReference type="PANTHER" id="PTHR11530:SF11">
    <property type="entry name" value="D-ASPARTATE OXIDASE"/>
    <property type="match status" value="1"/>
</dbReference>
<dbReference type="EC" id="1.4.3.3" evidence="6"/>
<dbReference type="Gene3D" id="3.40.50.720">
    <property type="entry name" value="NAD(P)-binding Rossmann-like Domain"/>
    <property type="match status" value="1"/>
</dbReference>
<evidence type="ECO:0000256" key="7">
    <source>
        <dbReference type="ARBA" id="ARBA00039751"/>
    </source>
</evidence>
<dbReference type="GO" id="GO:0019478">
    <property type="term" value="P:D-amino acid catabolic process"/>
    <property type="evidence" value="ECO:0007669"/>
    <property type="project" value="TreeGrafter"/>
</dbReference>
<evidence type="ECO:0000256" key="6">
    <source>
        <dbReference type="ARBA" id="ARBA00039101"/>
    </source>
</evidence>
<protein>
    <recommendedName>
        <fullName evidence="7">D-amino-acid oxidase</fullName>
        <ecNumber evidence="6">1.4.3.3</ecNumber>
    </recommendedName>
</protein>
<keyword evidence="12" id="KW-1185">Reference proteome</keyword>
<feature type="binding site" evidence="9">
    <location>
        <position position="163"/>
    </location>
    <ligand>
        <name>FAD</name>
        <dbReference type="ChEBI" id="CHEBI:57692"/>
    </ligand>
</feature>
<dbReference type="PROSITE" id="PS00677">
    <property type="entry name" value="DAO"/>
    <property type="match status" value="1"/>
</dbReference>
<dbReference type="GO" id="GO:0071949">
    <property type="term" value="F:FAD binding"/>
    <property type="evidence" value="ECO:0007669"/>
    <property type="project" value="InterPro"/>
</dbReference>
<dbReference type="PANTHER" id="PTHR11530">
    <property type="entry name" value="D-AMINO ACID OXIDASE"/>
    <property type="match status" value="1"/>
</dbReference>
<evidence type="ECO:0000256" key="4">
    <source>
        <dbReference type="ARBA" id="ARBA00022827"/>
    </source>
</evidence>
<name>A0A8J3VMV0_9ACTN</name>
<evidence type="ECO:0000256" key="3">
    <source>
        <dbReference type="ARBA" id="ARBA00022630"/>
    </source>
</evidence>
<keyword evidence="5" id="KW-0560">Oxidoreductase</keyword>
<evidence type="ECO:0000313" key="11">
    <source>
        <dbReference type="EMBL" id="GIH12087.1"/>
    </source>
</evidence>
<evidence type="ECO:0000256" key="9">
    <source>
        <dbReference type="PIRSR" id="PIRSR000189-1"/>
    </source>
</evidence>
<accession>A0A8J3VMV0</accession>
<comment type="catalytic activity">
    <reaction evidence="8">
        <text>a D-alpha-amino acid + O2 + H2O = a 2-oxocarboxylate + H2O2 + NH4(+)</text>
        <dbReference type="Rhea" id="RHEA:21816"/>
        <dbReference type="ChEBI" id="CHEBI:15377"/>
        <dbReference type="ChEBI" id="CHEBI:15379"/>
        <dbReference type="ChEBI" id="CHEBI:16240"/>
        <dbReference type="ChEBI" id="CHEBI:28938"/>
        <dbReference type="ChEBI" id="CHEBI:35179"/>
        <dbReference type="ChEBI" id="CHEBI:59871"/>
        <dbReference type="EC" id="1.4.3.3"/>
    </reaction>
    <physiologicalReaction direction="left-to-right" evidence="8">
        <dbReference type="Rhea" id="RHEA:21817"/>
    </physiologicalReaction>
</comment>
<evidence type="ECO:0000313" key="12">
    <source>
        <dbReference type="Proteomes" id="UP000642748"/>
    </source>
</evidence>
<comment type="similarity">
    <text evidence="2">Belongs to the DAMOX/DASOX family.</text>
</comment>
<feature type="binding site" evidence="9">
    <location>
        <position position="224"/>
    </location>
    <ligand>
        <name>D-dopa</name>
        <dbReference type="ChEBI" id="CHEBI:149689"/>
    </ligand>
</feature>
<dbReference type="GO" id="GO:0003884">
    <property type="term" value="F:D-amino-acid oxidase activity"/>
    <property type="evidence" value="ECO:0007669"/>
    <property type="project" value="UniProtKB-EC"/>
</dbReference>
<dbReference type="SUPFAM" id="SSF54373">
    <property type="entry name" value="FAD-linked reductases, C-terminal domain"/>
    <property type="match status" value="1"/>
</dbReference>
<dbReference type="InterPro" id="IPR023209">
    <property type="entry name" value="DAO"/>
</dbReference>
<dbReference type="PIRSF" id="PIRSF000189">
    <property type="entry name" value="D-aa_oxidase"/>
    <property type="match status" value="1"/>
</dbReference>
<feature type="domain" description="FAD dependent oxidoreductase" evidence="10">
    <location>
        <begin position="10"/>
        <end position="319"/>
    </location>
</feature>
<feature type="binding site" evidence="9">
    <location>
        <position position="180"/>
    </location>
    <ligand>
        <name>FAD</name>
        <dbReference type="ChEBI" id="CHEBI:57692"/>
    </ligand>
</feature>
<dbReference type="SUPFAM" id="SSF51971">
    <property type="entry name" value="Nucleotide-binding domain"/>
    <property type="match status" value="1"/>
</dbReference>
<reference evidence="11" key="1">
    <citation type="submission" date="2021-01" db="EMBL/GenBank/DDBJ databases">
        <title>Whole genome shotgun sequence of Rugosimonospora africana NBRC 104875.</title>
        <authorList>
            <person name="Komaki H."/>
            <person name="Tamura T."/>
        </authorList>
    </citation>
    <scope>NUCLEOTIDE SEQUENCE</scope>
    <source>
        <strain evidence="11">NBRC 104875</strain>
    </source>
</reference>
<feature type="binding site" evidence="9">
    <location>
        <position position="305"/>
    </location>
    <ligand>
        <name>D-dopa</name>
        <dbReference type="ChEBI" id="CHEBI:149689"/>
    </ligand>
</feature>
<feature type="binding site" evidence="9">
    <location>
        <begin position="38"/>
        <end position="39"/>
    </location>
    <ligand>
        <name>FAD</name>
        <dbReference type="ChEBI" id="CHEBI:57692"/>
    </ligand>
</feature>
<dbReference type="InterPro" id="IPR006181">
    <property type="entry name" value="D-amino_acid_oxidase_CS"/>
</dbReference>
<keyword evidence="4 9" id="KW-0274">FAD</keyword>
<feature type="binding site" evidence="9">
    <location>
        <begin position="45"/>
        <end position="46"/>
    </location>
    <ligand>
        <name>FAD</name>
        <dbReference type="ChEBI" id="CHEBI:57692"/>
    </ligand>
</feature>
<evidence type="ECO:0000259" key="10">
    <source>
        <dbReference type="Pfam" id="PF01266"/>
    </source>
</evidence>
<evidence type="ECO:0000256" key="8">
    <source>
        <dbReference type="ARBA" id="ARBA00049547"/>
    </source>
</evidence>
<dbReference type="InterPro" id="IPR006076">
    <property type="entry name" value="FAD-dep_OxRdtase"/>
</dbReference>
<dbReference type="AlphaFoldDB" id="A0A8J3VMV0"/>
<keyword evidence="3" id="KW-0285">Flavoprotein</keyword>
<evidence type="ECO:0000256" key="1">
    <source>
        <dbReference type="ARBA" id="ARBA00001974"/>
    </source>
</evidence>
<sequence length="328" mass="35792">MVKPEIRSEVLVIGAGVSGLTTALTLARAKVPVRVVADRQPKQSTSCAAGAIWGPYLVSHDHIKQWSEESYNVLYELAERQSRWGEPTGVRMVAGIEASRAPDLPPDWATQLDGFRMCSVAELPDGFVSGWRYTSPVVDMPMYLDYLVTALEDLGCTVETGHVASLDDAAAQATVTVNCTGFGAHRLVPDDELTPVRGQLAVAENPGLKEFFAEYSEEADDLIYFLPQGDRVVLGGSAEPGEREMDCNPDTIAGIVRRCAEIEPRLRGVRVLDRRVGIRPSRPVVRVEHVRFGERHVIHNYGHGGAGVSLSWGCASEIRDIVLDVIMA</sequence>
<dbReference type="EMBL" id="BONZ01000003">
    <property type="protein sequence ID" value="GIH12087.1"/>
    <property type="molecule type" value="Genomic_DNA"/>
</dbReference>
<organism evidence="11 12">
    <name type="scientific">Rugosimonospora africana</name>
    <dbReference type="NCBI Taxonomy" id="556532"/>
    <lineage>
        <taxon>Bacteria</taxon>
        <taxon>Bacillati</taxon>
        <taxon>Actinomycetota</taxon>
        <taxon>Actinomycetes</taxon>
        <taxon>Micromonosporales</taxon>
        <taxon>Micromonosporaceae</taxon>
        <taxon>Rugosimonospora</taxon>
    </lineage>
</organism>
<comment type="cofactor">
    <cofactor evidence="1 9">
        <name>FAD</name>
        <dbReference type="ChEBI" id="CHEBI:57692"/>
    </cofactor>
</comment>
<dbReference type="Proteomes" id="UP000642748">
    <property type="component" value="Unassembled WGS sequence"/>
</dbReference>
<dbReference type="Gene3D" id="3.30.9.10">
    <property type="entry name" value="D-Amino Acid Oxidase, subunit A, domain 2"/>
    <property type="match status" value="1"/>
</dbReference>